<dbReference type="SUPFAM" id="SSF54631">
    <property type="entry name" value="CBS-domain pair"/>
    <property type="match status" value="1"/>
</dbReference>
<gene>
    <name evidence="4" type="ORF">Dthio_PD3235</name>
</gene>
<evidence type="ECO:0000313" key="4">
    <source>
        <dbReference type="EMBL" id="EFI35800.1"/>
    </source>
</evidence>
<dbReference type="AlphaFoldDB" id="D6SM89"/>
<feature type="domain" description="CBS" evidence="3">
    <location>
        <begin position="74"/>
        <end position="133"/>
    </location>
</feature>
<dbReference type="PANTHER" id="PTHR43080">
    <property type="entry name" value="CBS DOMAIN-CONTAINING PROTEIN CBSX3, MITOCHONDRIAL"/>
    <property type="match status" value="1"/>
</dbReference>
<dbReference type="PANTHER" id="PTHR43080:SF2">
    <property type="entry name" value="CBS DOMAIN-CONTAINING PROTEIN"/>
    <property type="match status" value="1"/>
</dbReference>
<evidence type="ECO:0000259" key="3">
    <source>
        <dbReference type="PROSITE" id="PS51371"/>
    </source>
</evidence>
<accession>D6SM89</accession>
<evidence type="ECO:0000256" key="2">
    <source>
        <dbReference type="PROSITE-ProRule" id="PRU00703"/>
    </source>
</evidence>
<evidence type="ECO:0000313" key="5">
    <source>
        <dbReference type="Proteomes" id="UP000005496"/>
    </source>
</evidence>
<keyword evidence="1 2" id="KW-0129">CBS domain</keyword>
<comment type="caution">
    <text evidence="4">The sequence shown here is derived from an EMBL/GenBank/DDBJ whole genome shotgun (WGS) entry which is preliminary data.</text>
</comment>
<dbReference type="Pfam" id="PF00571">
    <property type="entry name" value="CBS"/>
    <property type="match status" value="2"/>
</dbReference>
<reference evidence="4" key="1">
    <citation type="submission" date="2010-05" db="EMBL/GenBank/DDBJ databases">
        <title>The draft genome of Desulfonatronospira thiodismutans ASO3-1.</title>
        <authorList>
            <consortium name="US DOE Joint Genome Institute (JGI-PGF)"/>
            <person name="Lucas S."/>
            <person name="Copeland A."/>
            <person name="Lapidus A."/>
            <person name="Cheng J.-F."/>
            <person name="Bruce D."/>
            <person name="Goodwin L."/>
            <person name="Pitluck S."/>
            <person name="Chertkov O."/>
            <person name="Brettin T."/>
            <person name="Detter J.C."/>
            <person name="Han C."/>
            <person name="Land M.L."/>
            <person name="Hauser L."/>
            <person name="Kyrpides N."/>
            <person name="Mikhailova N."/>
            <person name="Muyzer G."/>
            <person name="Woyke T."/>
        </authorList>
    </citation>
    <scope>NUCLEOTIDE SEQUENCE [LARGE SCALE GENOMIC DNA]</scope>
    <source>
        <strain evidence="4">ASO3-1</strain>
    </source>
</reference>
<dbReference type="Proteomes" id="UP000005496">
    <property type="component" value="Unassembled WGS sequence"/>
</dbReference>
<dbReference type="PROSITE" id="PS51371">
    <property type="entry name" value="CBS"/>
    <property type="match status" value="2"/>
</dbReference>
<organism evidence="4 5">
    <name type="scientific">Desulfonatronospira thiodismutans ASO3-1</name>
    <dbReference type="NCBI Taxonomy" id="555779"/>
    <lineage>
        <taxon>Bacteria</taxon>
        <taxon>Pseudomonadati</taxon>
        <taxon>Thermodesulfobacteriota</taxon>
        <taxon>Desulfovibrionia</taxon>
        <taxon>Desulfovibrionales</taxon>
        <taxon>Desulfonatronovibrionaceae</taxon>
        <taxon>Desulfonatronospira</taxon>
    </lineage>
</organism>
<evidence type="ECO:0000256" key="1">
    <source>
        <dbReference type="ARBA" id="ARBA00023122"/>
    </source>
</evidence>
<feature type="domain" description="CBS" evidence="3">
    <location>
        <begin position="8"/>
        <end position="67"/>
    </location>
</feature>
<dbReference type="Gene3D" id="3.10.580.10">
    <property type="entry name" value="CBS-domain"/>
    <property type="match status" value="1"/>
</dbReference>
<dbReference type="InterPro" id="IPR046342">
    <property type="entry name" value="CBS_dom_sf"/>
</dbReference>
<sequence>MLLQDILDSKLAQVVKVHQDETVAETIKLLEEMNVSGVFVVDDNDRLRGIFTEKDVVTCFATGVQASDTRVREVKRGDLVTFEPSTEVSLALATASKNKMRHLPIVQGDEIKGMITYRDLVSHVLPEICFMAEAM</sequence>
<dbReference type="EMBL" id="ACJN02000001">
    <property type="protein sequence ID" value="EFI35800.1"/>
    <property type="molecule type" value="Genomic_DNA"/>
</dbReference>
<name>D6SM89_9BACT</name>
<dbReference type="OrthoDB" id="9767361at2"/>
<proteinExistence type="predicted"/>
<protein>
    <submittedName>
        <fullName evidence="4">Signal transduction protein with CBS domains</fullName>
    </submittedName>
</protein>
<dbReference type="RefSeq" id="WP_008868929.1">
    <property type="nucleotide sequence ID" value="NZ_ACJN02000001.1"/>
</dbReference>
<dbReference type="eggNOG" id="COG2905">
    <property type="taxonomic scope" value="Bacteria"/>
</dbReference>
<keyword evidence="5" id="KW-1185">Reference proteome</keyword>
<dbReference type="SMART" id="SM00116">
    <property type="entry name" value="CBS"/>
    <property type="match status" value="2"/>
</dbReference>
<dbReference type="InterPro" id="IPR000644">
    <property type="entry name" value="CBS_dom"/>
</dbReference>
<dbReference type="InterPro" id="IPR051257">
    <property type="entry name" value="Diverse_CBS-Domain"/>
</dbReference>